<name>A0A4R4W5L4_9ACTN</name>
<feature type="domain" description="OmpR/PhoB-type" evidence="3">
    <location>
        <begin position="13"/>
        <end position="82"/>
    </location>
</feature>
<dbReference type="PANTHER" id="PTHR47691:SF3">
    <property type="entry name" value="HTH-TYPE TRANSCRIPTIONAL REGULATOR RV0890C-RELATED"/>
    <property type="match status" value="1"/>
</dbReference>
<reference evidence="5 6" key="1">
    <citation type="submission" date="2019-03" db="EMBL/GenBank/DDBJ databases">
        <title>Draft genome sequences of novel Actinobacteria.</title>
        <authorList>
            <person name="Sahin N."/>
            <person name="Ay H."/>
            <person name="Saygin H."/>
        </authorList>
    </citation>
    <scope>NUCLEOTIDE SEQUENCE [LARGE SCALE GENOMIC DNA]</scope>
    <source>
        <strain evidence="5 6">KC310</strain>
    </source>
</reference>
<evidence type="ECO:0000313" key="5">
    <source>
        <dbReference type="EMBL" id="TDD12217.1"/>
    </source>
</evidence>
<dbReference type="CDD" id="cd15831">
    <property type="entry name" value="BTAD"/>
    <property type="match status" value="1"/>
</dbReference>
<dbReference type="InterPro" id="IPR005158">
    <property type="entry name" value="BTAD"/>
</dbReference>
<dbReference type="InterPro" id="IPR036388">
    <property type="entry name" value="WH-like_DNA-bd_sf"/>
</dbReference>
<dbReference type="InterPro" id="IPR011990">
    <property type="entry name" value="TPR-like_helical_dom_sf"/>
</dbReference>
<dbReference type="GO" id="GO:0003677">
    <property type="term" value="F:DNA binding"/>
    <property type="evidence" value="ECO:0007669"/>
    <property type="project" value="UniProtKB-KW"/>
</dbReference>
<dbReference type="SMART" id="SM01043">
    <property type="entry name" value="BTAD"/>
    <property type="match status" value="1"/>
</dbReference>
<evidence type="ECO:0000259" key="3">
    <source>
        <dbReference type="SMART" id="SM00862"/>
    </source>
</evidence>
<organism evidence="5 6">
    <name type="scientific">Nonomuraea deserti</name>
    <dbReference type="NCBI Taxonomy" id="1848322"/>
    <lineage>
        <taxon>Bacteria</taxon>
        <taxon>Bacillati</taxon>
        <taxon>Actinomycetota</taxon>
        <taxon>Actinomycetes</taxon>
        <taxon>Streptosporangiales</taxon>
        <taxon>Streptosporangiaceae</taxon>
        <taxon>Nonomuraea</taxon>
    </lineage>
</organism>
<dbReference type="RefSeq" id="WP_132591336.1">
    <property type="nucleotide sequence ID" value="NZ_SMKO01000003.1"/>
</dbReference>
<dbReference type="Gene3D" id="1.25.40.10">
    <property type="entry name" value="Tetratricopeptide repeat domain"/>
    <property type="match status" value="2"/>
</dbReference>
<dbReference type="InterPro" id="IPR001867">
    <property type="entry name" value="OmpR/PhoB-type_DNA-bd"/>
</dbReference>
<evidence type="ECO:0000259" key="4">
    <source>
        <dbReference type="SMART" id="SM01043"/>
    </source>
</evidence>
<gene>
    <name evidence="5" type="ORF">E1292_01870</name>
</gene>
<dbReference type="InterPro" id="IPR027417">
    <property type="entry name" value="P-loop_NTPase"/>
</dbReference>
<comment type="caution">
    <text evidence="5">The sequence shown here is derived from an EMBL/GenBank/DDBJ whole genome shotgun (WGS) entry which is preliminary data.</text>
</comment>
<dbReference type="SUPFAM" id="SSF48452">
    <property type="entry name" value="TPR-like"/>
    <property type="match status" value="2"/>
</dbReference>
<protein>
    <submittedName>
        <fullName evidence="5">AfsR/SARP family transcriptional regulator</fullName>
    </submittedName>
</protein>
<feature type="domain" description="Bacterial transcriptional activator" evidence="4">
    <location>
        <begin position="89"/>
        <end position="219"/>
    </location>
</feature>
<accession>A0A4R4W5L4</accession>
<dbReference type="SMART" id="SM00862">
    <property type="entry name" value="Trans_reg_C"/>
    <property type="match status" value="1"/>
</dbReference>
<dbReference type="Pfam" id="PF03704">
    <property type="entry name" value="BTAD"/>
    <property type="match status" value="1"/>
</dbReference>
<evidence type="ECO:0000256" key="2">
    <source>
        <dbReference type="ARBA" id="ARBA00023125"/>
    </source>
</evidence>
<dbReference type="GO" id="GO:0006355">
    <property type="term" value="P:regulation of DNA-templated transcription"/>
    <property type="evidence" value="ECO:0007669"/>
    <property type="project" value="InterPro"/>
</dbReference>
<dbReference type="Gene3D" id="1.10.10.10">
    <property type="entry name" value="Winged helix-like DNA-binding domain superfamily/Winged helix DNA-binding domain"/>
    <property type="match status" value="1"/>
</dbReference>
<dbReference type="SUPFAM" id="SSF46894">
    <property type="entry name" value="C-terminal effector domain of the bipartite response regulators"/>
    <property type="match status" value="1"/>
</dbReference>
<keyword evidence="2" id="KW-0238">DNA-binding</keyword>
<dbReference type="SUPFAM" id="SSF52540">
    <property type="entry name" value="P-loop containing nucleoside triphosphate hydrolases"/>
    <property type="match status" value="1"/>
</dbReference>
<dbReference type="EMBL" id="SMKO01000003">
    <property type="protein sequence ID" value="TDD12217.1"/>
    <property type="molecule type" value="Genomic_DNA"/>
</dbReference>
<keyword evidence="6" id="KW-1185">Reference proteome</keyword>
<dbReference type="InterPro" id="IPR016032">
    <property type="entry name" value="Sig_transdc_resp-reg_C-effctor"/>
</dbReference>
<dbReference type="GO" id="GO:0000160">
    <property type="term" value="P:phosphorelay signal transduction system"/>
    <property type="evidence" value="ECO:0007669"/>
    <property type="project" value="InterPro"/>
</dbReference>
<proteinExistence type="inferred from homology"/>
<evidence type="ECO:0000256" key="1">
    <source>
        <dbReference type="ARBA" id="ARBA00005820"/>
    </source>
</evidence>
<sequence length="948" mass="101459">MRIGILGPLRVAGAEIGGARVRALLVRLALDPGRVVTADRLIDDLWPDEPPAHPMAALQSLVSRARREAPGMISSHPAGYLLDVPAAEVDAWAFERLVRGGDHGAALALWRGTPLAGAGGLPFAAAPAARLRELRLTALAARITADLERGAGGLVAELEELVAAHPLREPFHALLMRALVADGRRGEALKIFERIRAELAAELGVDPGPELREAHLAALRDAEPGPRSNLPARFTSFVGRSADLARLEELLGTARLVTLTGPGGAGKTRLAVEAATRPHVPDGVWLVELAAASGVRAAVEGVLRTTDLVATLRGTAPLIVLDNCEHVIEEAARVARWLLSEAPGLRILATSREPLDIPGEVLHPVLPLPEGPAVELFTDRAAAARPDLAVPAADAARICRELDGIPLAIELAAARLRAMPMSVLVEQLGDRLSLRGGRTSEPRHRTLRAVIDWSWDLLSERERDLLRGLTVFSGGATYDAISRVCGGDLDLLSSLVDKSLITVSGDRYTMLATIRQYAAADLPGHRLAHARYYTELAEAADPRLRTGEQLEWLAVLDAEQGNLDAALRHSDDPLRLVLPLFWPWHVRGRRREMREQAAAVLRRVGAVPPEGRELAHGLCRMLAGAEPPGVVLGSDHPAALLSWMFGNVVEAPPDVVDLAERHLARLHAHPDLWTRSAALLLAGIVRFEYGPVAGAEDLLEPALAGFRRTGDRWGQWAALYWLSLVAENRGDFAAAVALAEEPERPAAELSGLDSPMGPMTFLLRLGQLKCRAGDRAGATAALEQAWEAALRSDDQTIVARVMHARAELARRGGDPGEAARLLAPALDLDLEMPAQLRALMRVELAKVSPAPGGPLRAALELMAGCSDRTVRATVLEGVAGHVDPLPAAELLGAARALRGIDESADPYVNDLARRCTAALGADAYREALRRGASMPNPERYALRPLSSP</sequence>
<dbReference type="AlphaFoldDB" id="A0A4R4W5L4"/>
<evidence type="ECO:0000313" key="6">
    <source>
        <dbReference type="Proteomes" id="UP000295258"/>
    </source>
</evidence>
<comment type="similarity">
    <text evidence="1">Belongs to the AfsR/DnrI/RedD regulatory family.</text>
</comment>
<dbReference type="PANTHER" id="PTHR47691">
    <property type="entry name" value="REGULATOR-RELATED"/>
    <property type="match status" value="1"/>
</dbReference>
<dbReference type="Proteomes" id="UP000295258">
    <property type="component" value="Unassembled WGS sequence"/>
</dbReference>